<feature type="transmembrane region" description="Helical" evidence="1">
    <location>
        <begin position="57"/>
        <end position="78"/>
    </location>
</feature>
<dbReference type="HOGENOM" id="CLU_139110_1_0_6"/>
<keyword evidence="1" id="KW-1133">Transmembrane helix</keyword>
<evidence type="ECO:0000256" key="1">
    <source>
        <dbReference type="SAM" id="Phobius"/>
    </source>
</evidence>
<dbReference type="EMBL" id="CP000681">
    <property type="protein sequence ID" value="ABP75981.1"/>
    <property type="molecule type" value="Genomic_DNA"/>
</dbReference>
<sequence>MVLREFSLLTKILFTLLIVIGAWFLLLKRGRSVGSQSQSHYQERLTIVPYAPFWRRYLMTGLFVLIGISTLSYSVWYWRDQHKIVTVTIVSPTGTHSGVYQARKGDISEAKMVTVEGIHIRFSTAERLEIIED</sequence>
<accession>A4Y7P8</accession>
<dbReference type="AlphaFoldDB" id="A4Y7P8"/>
<protein>
    <recommendedName>
        <fullName evidence="3">Antitermination protein NusG</fullName>
    </recommendedName>
</protein>
<keyword evidence="1" id="KW-0472">Membrane</keyword>
<reference evidence="2" key="1">
    <citation type="submission" date="2007-04" db="EMBL/GenBank/DDBJ databases">
        <title>Complete sequence of Shewanella putrefaciens CN-32.</title>
        <authorList>
            <consortium name="US DOE Joint Genome Institute"/>
            <person name="Copeland A."/>
            <person name="Lucas S."/>
            <person name="Lapidus A."/>
            <person name="Barry K."/>
            <person name="Detter J.C."/>
            <person name="Glavina del Rio T."/>
            <person name="Hammon N."/>
            <person name="Israni S."/>
            <person name="Dalin E."/>
            <person name="Tice H."/>
            <person name="Pitluck S."/>
            <person name="Chain P."/>
            <person name="Malfatti S."/>
            <person name="Shin M."/>
            <person name="Vergez L."/>
            <person name="Schmutz J."/>
            <person name="Larimer F."/>
            <person name="Land M."/>
            <person name="Hauser L."/>
            <person name="Kyrpides N."/>
            <person name="Mikhailova N."/>
            <person name="Romine M.F."/>
            <person name="Fredrickson J."/>
            <person name="Tiedje J."/>
            <person name="Richardson P."/>
        </authorList>
    </citation>
    <scope>NUCLEOTIDE SEQUENCE [LARGE SCALE GENOMIC DNA]</scope>
    <source>
        <strain evidence="2">CN-32</strain>
    </source>
</reference>
<proteinExistence type="predicted"/>
<dbReference type="KEGG" id="spc:Sputcn32_2260"/>
<feature type="transmembrane region" description="Helical" evidence="1">
    <location>
        <begin position="6"/>
        <end position="27"/>
    </location>
</feature>
<name>A4Y7P8_SHEPC</name>
<evidence type="ECO:0000313" key="2">
    <source>
        <dbReference type="EMBL" id="ABP75981.1"/>
    </source>
</evidence>
<gene>
    <name evidence="2" type="ordered locus">Sputcn32_2260</name>
</gene>
<keyword evidence="1" id="KW-0812">Transmembrane</keyword>
<dbReference type="STRING" id="319224.Sputcn32_2260"/>
<dbReference type="eggNOG" id="ENOG5033JPF">
    <property type="taxonomic scope" value="Bacteria"/>
</dbReference>
<evidence type="ECO:0008006" key="3">
    <source>
        <dbReference type="Google" id="ProtNLM"/>
    </source>
</evidence>
<organism evidence="2">
    <name type="scientific">Shewanella putrefaciens (strain CN-32 / ATCC BAA-453)</name>
    <dbReference type="NCBI Taxonomy" id="319224"/>
    <lineage>
        <taxon>Bacteria</taxon>
        <taxon>Pseudomonadati</taxon>
        <taxon>Pseudomonadota</taxon>
        <taxon>Gammaproteobacteria</taxon>
        <taxon>Alteromonadales</taxon>
        <taxon>Shewanellaceae</taxon>
        <taxon>Shewanella</taxon>
    </lineage>
</organism>